<evidence type="ECO:0000313" key="2">
    <source>
        <dbReference type="Proteomes" id="UP000831684"/>
    </source>
</evidence>
<protein>
    <submittedName>
        <fullName evidence="1">Uncharacterized protein</fullName>
    </submittedName>
</protein>
<evidence type="ECO:0000313" key="1">
    <source>
        <dbReference type="EMBL" id="UOK73503.1"/>
    </source>
</evidence>
<organism evidence="1 2">
    <name type="scientific">Ancylobacter polymorphus</name>
    <dbReference type="NCBI Taxonomy" id="223390"/>
    <lineage>
        <taxon>Bacteria</taxon>
        <taxon>Pseudomonadati</taxon>
        <taxon>Pseudomonadota</taxon>
        <taxon>Alphaproteobacteria</taxon>
        <taxon>Hyphomicrobiales</taxon>
        <taxon>Xanthobacteraceae</taxon>
        <taxon>Ancylobacter</taxon>
    </lineage>
</organism>
<proteinExistence type="predicted"/>
<keyword evidence="1" id="KW-0614">Plasmid</keyword>
<dbReference type="RefSeq" id="WP_244451122.1">
    <property type="nucleotide sequence ID" value="NZ_CP083240.1"/>
</dbReference>
<name>A0A9E7AC42_9HYPH</name>
<dbReference type="AlphaFoldDB" id="A0A9E7AC42"/>
<reference evidence="1" key="1">
    <citation type="submission" date="2021-09" db="EMBL/GenBank/DDBJ databases">
        <title>Network and meta-omics reveal the key degrader and cooperation patterns in an efficient 1,4-dioxane-degrading microbial community.</title>
        <authorList>
            <person name="Dai C."/>
        </authorList>
    </citation>
    <scope>NUCLEOTIDE SEQUENCE</scope>
    <source>
        <strain evidence="1">ZM13</strain>
        <plasmid evidence="1">pA</plasmid>
    </source>
</reference>
<geneLocation type="plasmid" evidence="1 2">
    <name>pA</name>
</geneLocation>
<dbReference type="EMBL" id="CP083240">
    <property type="protein sequence ID" value="UOK73503.1"/>
    <property type="molecule type" value="Genomic_DNA"/>
</dbReference>
<gene>
    <name evidence="1" type="ORF">K9D25_22325</name>
</gene>
<accession>A0A9E7AC42</accession>
<dbReference type="Proteomes" id="UP000831684">
    <property type="component" value="Plasmid pA"/>
</dbReference>
<dbReference type="KEGG" id="apol:K9D25_22325"/>
<sequence>MLFYGDPNLDEVVDDIGLLRQDKAEIFRERVEVGLAKDRAITALYIDGANCRK</sequence>